<comment type="caution">
    <text evidence="1">The sequence shown here is derived from an EMBL/GenBank/DDBJ whole genome shotgun (WGS) entry which is preliminary data.</text>
</comment>
<sequence length="89" mass="9778">MAYLLNCARPRSLMRYANELRFMAGTFKSLPRLKIKLAGARARTRVRARARARAKARARSKALCMQGDGGNGGGVGGLLDRVLETCLRL</sequence>
<gene>
    <name evidence="1" type="ORF">HZH68_014975</name>
</gene>
<name>A0A834J8Q9_VESGE</name>
<organism evidence="1 2">
    <name type="scientific">Vespula germanica</name>
    <name type="common">German yellow jacket</name>
    <name type="synonym">Paravespula germanica</name>
    <dbReference type="NCBI Taxonomy" id="30212"/>
    <lineage>
        <taxon>Eukaryota</taxon>
        <taxon>Metazoa</taxon>
        <taxon>Ecdysozoa</taxon>
        <taxon>Arthropoda</taxon>
        <taxon>Hexapoda</taxon>
        <taxon>Insecta</taxon>
        <taxon>Pterygota</taxon>
        <taxon>Neoptera</taxon>
        <taxon>Endopterygota</taxon>
        <taxon>Hymenoptera</taxon>
        <taxon>Apocrita</taxon>
        <taxon>Aculeata</taxon>
        <taxon>Vespoidea</taxon>
        <taxon>Vespidae</taxon>
        <taxon>Vespinae</taxon>
        <taxon>Vespula</taxon>
    </lineage>
</organism>
<dbReference type="Proteomes" id="UP000617340">
    <property type="component" value="Unassembled WGS sequence"/>
</dbReference>
<evidence type="ECO:0000313" key="2">
    <source>
        <dbReference type="Proteomes" id="UP000617340"/>
    </source>
</evidence>
<protein>
    <submittedName>
        <fullName evidence="1">Uncharacterized protein</fullName>
    </submittedName>
</protein>
<reference evidence="1" key="1">
    <citation type="journal article" date="2020" name="G3 (Bethesda)">
        <title>High-Quality Assemblies for Three Invasive Social Wasps from the &lt;i&gt;Vespula&lt;/i&gt; Genus.</title>
        <authorList>
            <person name="Harrop T.W.R."/>
            <person name="Guhlin J."/>
            <person name="McLaughlin G.M."/>
            <person name="Permina E."/>
            <person name="Stockwell P."/>
            <person name="Gilligan J."/>
            <person name="Le Lec M.F."/>
            <person name="Gruber M.A.M."/>
            <person name="Quinn O."/>
            <person name="Lovegrove M."/>
            <person name="Duncan E.J."/>
            <person name="Remnant E.J."/>
            <person name="Van Eeckhoven J."/>
            <person name="Graham B."/>
            <person name="Knapp R.A."/>
            <person name="Langford K.W."/>
            <person name="Kronenberg Z."/>
            <person name="Press M.O."/>
            <person name="Eacker S.M."/>
            <person name="Wilson-Rankin E.E."/>
            <person name="Purcell J."/>
            <person name="Lester P.J."/>
            <person name="Dearden P.K."/>
        </authorList>
    </citation>
    <scope>NUCLEOTIDE SEQUENCE</scope>
    <source>
        <strain evidence="1">Linc-1</strain>
    </source>
</reference>
<proteinExistence type="predicted"/>
<keyword evidence="2" id="KW-1185">Reference proteome</keyword>
<dbReference type="AlphaFoldDB" id="A0A834J8Q9"/>
<accession>A0A834J8Q9</accession>
<evidence type="ECO:0000313" key="1">
    <source>
        <dbReference type="EMBL" id="KAF7383126.1"/>
    </source>
</evidence>
<dbReference type="EMBL" id="JACSDZ010000019">
    <property type="protein sequence ID" value="KAF7383126.1"/>
    <property type="molecule type" value="Genomic_DNA"/>
</dbReference>